<keyword evidence="7" id="KW-0539">Nucleus</keyword>
<comment type="subcellular location">
    <subcellularLocation>
        <location evidence="2">Nucleus</location>
    </subcellularLocation>
</comment>
<dbReference type="Pfam" id="PF13359">
    <property type="entry name" value="DDE_Tnp_4"/>
    <property type="match status" value="1"/>
</dbReference>
<reference evidence="9" key="1">
    <citation type="submission" date="2020-06" db="EMBL/GenBank/DDBJ databases">
        <authorList>
            <person name="Li T."/>
            <person name="Hu X."/>
            <person name="Zhang T."/>
            <person name="Song X."/>
            <person name="Zhang H."/>
            <person name="Dai N."/>
            <person name="Sheng W."/>
            <person name="Hou X."/>
            <person name="Wei L."/>
        </authorList>
    </citation>
    <scope>NUCLEOTIDE SEQUENCE</scope>
    <source>
        <strain evidence="9">KEN1</strain>
        <tissue evidence="9">Leaf</tissue>
    </source>
</reference>
<dbReference type="GO" id="GO:0004518">
    <property type="term" value="F:nuclease activity"/>
    <property type="evidence" value="ECO:0007669"/>
    <property type="project" value="UniProtKB-KW"/>
</dbReference>
<dbReference type="InterPro" id="IPR045249">
    <property type="entry name" value="HARBI1-like"/>
</dbReference>
<comment type="caution">
    <text evidence="9">The sequence shown here is derived from an EMBL/GenBank/DDBJ whole genome shotgun (WGS) entry which is preliminary data.</text>
</comment>
<evidence type="ECO:0000256" key="2">
    <source>
        <dbReference type="ARBA" id="ARBA00004123"/>
    </source>
</evidence>
<keyword evidence="4" id="KW-0540">Nuclease</keyword>
<dbReference type="GO" id="GO:0005634">
    <property type="term" value="C:nucleus"/>
    <property type="evidence" value="ECO:0007669"/>
    <property type="project" value="UniProtKB-SubCell"/>
</dbReference>
<dbReference type="AlphaFoldDB" id="A0AAW2TAY3"/>
<protein>
    <recommendedName>
        <fullName evidence="8">DDE Tnp4 domain-containing protein</fullName>
    </recommendedName>
</protein>
<dbReference type="GO" id="GO:0016787">
    <property type="term" value="F:hydrolase activity"/>
    <property type="evidence" value="ECO:0007669"/>
    <property type="project" value="UniProtKB-KW"/>
</dbReference>
<evidence type="ECO:0000256" key="4">
    <source>
        <dbReference type="ARBA" id="ARBA00022722"/>
    </source>
</evidence>
<evidence type="ECO:0000256" key="7">
    <source>
        <dbReference type="ARBA" id="ARBA00023242"/>
    </source>
</evidence>
<reference evidence="9" key="2">
    <citation type="journal article" date="2024" name="Plant">
        <title>Genomic evolution and insights into agronomic trait innovations of Sesamum species.</title>
        <authorList>
            <person name="Miao H."/>
            <person name="Wang L."/>
            <person name="Qu L."/>
            <person name="Liu H."/>
            <person name="Sun Y."/>
            <person name="Le M."/>
            <person name="Wang Q."/>
            <person name="Wei S."/>
            <person name="Zheng Y."/>
            <person name="Lin W."/>
            <person name="Duan Y."/>
            <person name="Cao H."/>
            <person name="Xiong S."/>
            <person name="Wang X."/>
            <person name="Wei L."/>
            <person name="Li C."/>
            <person name="Ma Q."/>
            <person name="Ju M."/>
            <person name="Zhao R."/>
            <person name="Li G."/>
            <person name="Mu C."/>
            <person name="Tian Q."/>
            <person name="Mei H."/>
            <person name="Zhang T."/>
            <person name="Gao T."/>
            <person name="Zhang H."/>
        </authorList>
    </citation>
    <scope>NUCLEOTIDE SEQUENCE</scope>
    <source>
        <strain evidence="9">KEN1</strain>
    </source>
</reference>
<comment type="cofactor">
    <cofactor evidence="1">
        <name>a divalent metal cation</name>
        <dbReference type="ChEBI" id="CHEBI:60240"/>
    </cofactor>
</comment>
<gene>
    <name evidence="9" type="ORF">Slati_4202200</name>
</gene>
<dbReference type="PANTHER" id="PTHR22930:SF281">
    <property type="entry name" value="NUCLEASE"/>
    <property type="match status" value="1"/>
</dbReference>
<keyword evidence="6" id="KW-0378">Hydrolase</keyword>
<accession>A0AAW2TAY3</accession>
<sequence>MRSGCTISQCFHRVLNSICKLQDTFFARPVPIGEECTDSRWRWFKGCLGALDRTYIDVRVPNLENGHYRTRKGHITVNVLGVCNMNMQFIYVLTSWEGSVADIRVLRDAITRSNGLRVPTGKYYLCDNRYTNGDGFLPHTEVLDTTLGNGIVTQWDLKIRMSYSI</sequence>
<keyword evidence="5" id="KW-0479">Metal-binding</keyword>
<comment type="similarity">
    <text evidence="3">Belongs to the HARBI1 family.</text>
</comment>
<dbReference type="EMBL" id="JACGWN010000015">
    <property type="protein sequence ID" value="KAL0401723.1"/>
    <property type="molecule type" value="Genomic_DNA"/>
</dbReference>
<evidence type="ECO:0000259" key="8">
    <source>
        <dbReference type="Pfam" id="PF13359"/>
    </source>
</evidence>
<evidence type="ECO:0000313" key="9">
    <source>
        <dbReference type="EMBL" id="KAL0401723.1"/>
    </source>
</evidence>
<dbReference type="GO" id="GO:0046872">
    <property type="term" value="F:metal ion binding"/>
    <property type="evidence" value="ECO:0007669"/>
    <property type="project" value="UniProtKB-KW"/>
</dbReference>
<evidence type="ECO:0000256" key="1">
    <source>
        <dbReference type="ARBA" id="ARBA00001968"/>
    </source>
</evidence>
<organism evidence="9">
    <name type="scientific">Sesamum latifolium</name>
    <dbReference type="NCBI Taxonomy" id="2727402"/>
    <lineage>
        <taxon>Eukaryota</taxon>
        <taxon>Viridiplantae</taxon>
        <taxon>Streptophyta</taxon>
        <taxon>Embryophyta</taxon>
        <taxon>Tracheophyta</taxon>
        <taxon>Spermatophyta</taxon>
        <taxon>Magnoliopsida</taxon>
        <taxon>eudicotyledons</taxon>
        <taxon>Gunneridae</taxon>
        <taxon>Pentapetalae</taxon>
        <taxon>asterids</taxon>
        <taxon>lamiids</taxon>
        <taxon>Lamiales</taxon>
        <taxon>Pedaliaceae</taxon>
        <taxon>Sesamum</taxon>
    </lineage>
</organism>
<dbReference type="InterPro" id="IPR027806">
    <property type="entry name" value="HARBI1_dom"/>
</dbReference>
<evidence type="ECO:0000256" key="5">
    <source>
        <dbReference type="ARBA" id="ARBA00022723"/>
    </source>
</evidence>
<evidence type="ECO:0000256" key="3">
    <source>
        <dbReference type="ARBA" id="ARBA00006958"/>
    </source>
</evidence>
<proteinExistence type="inferred from homology"/>
<name>A0AAW2TAY3_9LAMI</name>
<feature type="domain" description="DDE Tnp4" evidence="8">
    <location>
        <begin position="52"/>
        <end position="134"/>
    </location>
</feature>
<dbReference type="PANTHER" id="PTHR22930">
    <property type="match status" value="1"/>
</dbReference>
<evidence type="ECO:0000256" key="6">
    <source>
        <dbReference type="ARBA" id="ARBA00022801"/>
    </source>
</evidence>